<sequence>MDNEGQLNIDTNSKPVKDVCADLLKCGQRSMRYHLKRTYFNGKSPNEVRTTSPLKVFRVSLTRVVLVDQGAYDACNTSASFVGGRFNNGSMVFTFDLSGPFFFISGNKANCRAGEKLIVVVMADCSGRHTPPPAFLQNVGLESAAPKRSGKAVVAARVEELETELEAEKQGYGKFTDVVLM</sequence>
<evidence type="ECO:0000259" key="1">
    <source>
        <dbReference type="PROSITE" id="PS51485"/>
    </source>
</evidence>
<dbReference type="AlphaFoldDB" id="A0A6G1C5J1"/>
<proteinExistence type="predicted"/>
<dbReference type="PANTHER" id="PTHR33063:SF16">
    <property type="entry name" value="OS02G0241300 PROTEIN"/>
    <property type="match status" value="1"/>
</dbReference>
<dbReference type="InterPro" id="IPR003245">
    <property type="entry name" value="Phytocyanin_dom"/>
</dbReference>
<dbReference type="Proteomes" id="UP000479710">
    <property type="component" value="Unassembled WGS sequence"/>
</dbReference>
<dbReference type="PANTHER" id="PTHR33063">
    <property type="entry name" value="OS02G0583500 PROTEIN"/>
    <property type="match status" value="1"/>
</dbReference>
<reference evidence="2 3" key="1">
    <citation type="submission" date="2019-11" db="EMBL/GenBank/DDBJ databases">
        <title>Whole genome sequence of Oryza granulata.</title>
        <authorList>
            <person name="Li W."/>
        </authorList>
    </citation>
    <scope>NUCLEOTIDE SEQUENCE [LARGE SCALE GENOMIC DNA]</scope>
    <source>
        <strain evidence="3">cv. Menghai</strain>
        <tissue evidence="2">Leaf</tissue>
    </source>
</reference>
<name>A0A6G1C5J1_9ORYZ</name>
<organism evidence="2 3">
    <name type="scientific">Oryza meyeriana var. granulata</name>
    <dbReference type="NCBI Taxonomy" id="110450"/>
    <lineage>
        <taxon>Eukaryota</taxon>
        <taxon>Viridiplantae</taxon>
        <taxon>Streptophyta</taxon>
        <taxon>Embryophyta</taxon>
        <taxon>Tracheophyta</taxon>
        <taxon>Spermatophyta</taxon>
        <taxon>Magnoliopsida</taxon>
        <taxon>Liliopsida</taxon>
        <taxon>Poales</taxon>
        <taxon>Poaceae</taxon>
        <taxon>BOP clade</taxon>
        <taxon>Oryzoideae</taxon>
        <taxon>Oryzeae</taxon>
        <taxon>Oryzinae</taxon>
        <taxon>Oryza</taxon>
        <taxon>Oryza meyeriana</taxon>
    </lineage>
</organism>
<comment type="caution">
    <text evidence="2">The sequence shown here is derived from an EMBL/GenBank/DDBJ whole genome shotgun (WGS) entry which is preliminary data.</text>
</comment>
<keyword evidence="3" id="KW-1185">Reference proteome</keyword>
<dbReference type="OrthoDB" id="691587at2759"/>
<dbReference type="EMBL" id="SPHZ02000010">
    <property type="protein sequence ID" value="KAF0895442.1"/>
    <property type="molecule type" value="Genomic_DNA"/>
</dbReference>
<dbReference type="SUPFAM" id="SSF49503">
    <property type="entry name" value="Cupredoxins"/>
    <property type="match status" value="1"/>
</dbReference>
<accession>A0A6G1C5J1</accession>
<dbReference type="Gene3D" id="2.60.40.420">
    <property type="entry name" value="Cupredoxins - blue copper proteins"/>
    <property type="match status" value="1"/>
</dbReference>
<protein>
    <recommendedName>
        <fullName evidence="1">Phytocyanin domain-containing protein</fullName>
    </recommendedName>
</protein>
<dbReference type="GO" id="GO:0009055">
    <property type="term" value="F:electron transfer activity"/>
    <property type="evidence" value="ECO:0007669"/>
    <property type="project" value="InterPro"/>
</dbReference>
<dbReference type="PROSITE" id="PS51485">
    <property type="entry name" value="PHYTOCYANIN"/>
    <property type="match status" value="1"/>
</dbReference>
<feature type="domain" description="Phytocyanin" evidence="1">
    <location>
        <begin position="1"/>
        <end position="123"/>
    </location>
</feature>
<gene>
    <name evidence="2" type="ORF">E2562_012450</name>
</gene>
<dbReference type="Pfam" id="PF02298">
    <property type="entry name" value="Cu_bind_like"/>
    <property type="match status" value="1"/>
</dbReference>
<dbReference type="InterPro" id="IPR008972">
    <property type="entry name" value="Cupredoxin"/>
</dbReference>
<evidence type="ECO:0000313" key="3">
    <source>
        <dbReference type="Proteomes" id="UP000479710"/>
    </source>
</evidence>
<evidence type="ECO:0000313" key="2">
    <source>
        <dbReference type="EMBL" id="KAF0895442.1"/>
    </source>
</evidence>